<dbReference type="PANTHER" id="PTHR14680:SF1">
    <property type="entry name" value="REQUIRED FOR DRUG-INDUCED DEATH PROTEIN 1"/>
    <property type="match status" value="1"/>
</dbReference>
<evidence type="ECO:0000256" key="1">
    <source>
        <dbReference type="SAM" id="MobiDB-lite"/>
    </source>
</evidence>
<gene>
    <name evidence="3" type="primary">CUNH1orf115</name>
</gene>
<feature type="compositionally biased region" description="Basic residues" evidence="1">
    <location>
        <begin position="75"/>
        <end position="85"/>
    </location>
</feature>
<dbReference type="AlphaFoldDB" id="A0AAX6S3B1"/>
<proteinExistence type="predicted"/>
<accession>A0AAX6S3B1</accession>
<dbReference type="InterPro" id="IPR031667">
    <property type="entry name" value="RDD1"/>
</dbReference>
<dbReference type="CTD" id="121815218"/>
<keyword evidence="2" id="KW-1185">Reference proteome</keyword>
<name>A0AAX6S3B1_HETGA</name>
<feature type="region of interest" description="Disordered" evidence="1">
    <location>
        <begin position="27"/>
        <end position="85"/>
    </location>
</feature>
<organism evidence="2 3">
    <name type="scientific">Heterocephalus glaber</name>
    <name type="common">Naked mole rat</name>
    <dbReference type="NCBI Taxonomy" id="10181"/>
    <lineage>
        <taxon>Eukaryota</taxon>
        <taxon>Metazoa</taxon>
        <taxon>Chordata</taxon>
        <taxon>Craniata</taxon>
        <taxon>Vertebrata</taxon>
        <taxon>Euteleostomi</taxon>
        <taxon>Mammalia</taxon>
        <taxon>Eutheria</taxon>
        <taxon>Euarchontoglires</taxon>
        <taxon>Glires</taxon>
        <taxon>Rodentia</taxon>
        <taxon>Hystricomorpha</taxon>
        <taxon>Bathyergidae</taxon>
        <taxon>Heterocephalus</taxon>
    </lineage>
</organism>
<dbReference type="Proteomes" id="UP000694906">
    <property type="component" value="Unplaced"/>
</dbReference>
<dbReference type="GeneID" id="110346179"/>
<reference evidence="3" key="1">
    <citation type="submission" date="2025-08" db="UniProtKB">
        <authorList>
            <consortium name="RefSeq"/>
        </authorList>
    </citation>
    <scope>IDENTIFICATION</scope>
</reference>
<protein>
    <submittedName>
        <fullName evidence="3">Uncharacterized protein C1orf115 homolog</fullName>
    </submittedName>
</protein>
<dbReference type="PANTHER" id="PTHR14680">
    <property type="entry name" value="SI:DKEY-126G1.9-RELATED"/>
    <property type="match status" value="1"/>
</dbReference>
<dbReference type="RefSeq" id="XP_021102100.1">
    <property type="nucleotide sequence ID" value="XM_021246441.1"/>
</dbReference>
<sequence length="126" mass="13341">MALGAALRARAGGGLTHRWVRCRARARGDEDAQAVLDAEAEAPGRADPEGAQGPHPASRPEPQPQEEAAPGEARGKRRRRRLKKCGKNVGKVVTKGCRYLVLGLQSFAAAYSSPFAVGTSVVSLVR</sequence>
<evidence type="ECO:0000313" key="2">
    <source>
        <dbReference type="Proteomes" id="UP000694906"/>
    </source>
</evidence>
<evidence type="ECO:0000313" key="3">
    <source>
        <dbReference type="RefSeq" id="XP_021102100.1"/>
    </source>
</evidence>
<dbReference type="Pfam" id="PF15828">
    <property type="entry name" value="RDD1"/>
    <property type="match status" value="1"/>
</dbReference>